<dbReference type="Gene3D" id="1.10.3110.10">
    <property type="entry name" value="protoporphyrinogen ix oxidase, domain 3"/>
    <property type="match status" value="1"/>
</dbReference>
<dbReference type="InterPro" id="IPR036188">
    <property type="entry name" value="FAD/NAD-bd_sf"/>
</dbReference>
<comment type="function">
    <text evidence="6">Involved in coproporphyrin-dependent heme b biosynthesis. Catalyzes the oxidation of coproporphyrinogen III to coproporphyrin III.</text>
</comment>
<evidence type="ECO:0000313" key="8">
    <source>
        <dbReference type="EMBL" id="MFD2608286.1"/>
    </source>
</evidence>
<sequence length="441" mass="47374">MTQRPVIVVGGGMTGLAAAWELQSQGVPYVLLEAGDNLGGKVQTLHTEDGFLVERAADAFILGKPYALELAREVGLEPELIHPRPETKRLYFLKGGRLLDFPRELKMFVPLDDDAFRESGVLSPEGTERFLAEVDVPPKAPTDEDESLASFMSRRFGEEALNFIVPMAAGIYVANPHELSMQAAFPQFLKMEQDHGSLIRGSRATPRAQGPIFGSFRDGMNALPQAVAARLTGDIRLKTRVAQVRPDGVRLEGGTELRGRAVLVTVPAWHAAPMLAAHFPDAAARVGELNANGSVAVTLAYRADQIPFDMNTHGLQVDASEGIAMTAVTVHSSKLAGRAPEGAVLLRVFFKNTDPQEAVRLAPKEVARLFGAQGEPLHHFVADWRGQNPAYRVGHLKRVAGIQAALPEQVRVAGASFTGVGIPDCVNAGRVAARAVVGQLG</sequence>
<comment type="cofactor">
    <cofactor evidence="1 6">
        <name>FAD</name>
        <dbReference type="ChEBI" id="CHEBI:57692"/>
    </cofactor>
</comment>
<evidence type="ECO:0000256" key="4">
    <source>
        <dbReference type="ARBA" id="ARBA00023002"/>
    </source>
</evidence>
<comment type="caution">
    <text evidence="8">The sequence shown here is derived from an EMBL/GenBank/DDBJ whole genome shotgun (WGS) entry which is preliminary data.</text>
</comment>
<comment type="pathway">
    <text evidence="6">Porphyrin-containing compound metabolism; protoheme biosynthesis.</text>
</comment>
<feature type="domain" description="Amine oxidase" evidence="7">
    <location>
        <begin position="13"/>
        <end position="436"/>
    </location>
</feature>
<dbReference type="NCBIfam" id="TIGR00562">
    <property type="entry name" value="proto_IX_ox"/>
    <property type="match status" value="1"/>
</dbReference>
<name>A0ABW5NYZ0_9DEIO</name>
<reference evidence="9" key="1">
    <citation type="journal article" date="2019" name="Int. J. Syst. Evol. Microbiol.">
        <title>The Global Catalogue of Microorganisms (GCM) 10K type strain sequencing project: providing services to taxonomists for standard genome sequencing and annotation.</title>
        <authorList>
            <consortium name="The Broad Institute Genomics Platform"/>
            <consortium name="The Broad Institute Genome Sequencing Center for Infectious Disease"/>
            <person name="Wu L."/>
            <person name="Ma J."/>
        </authorList>
    </citation>
    <scope>NUCLEOTIDE SEQUENCE [LARGE SCALE GENOMIC DNA]</scope>
    <source>
        <strain evidence="9">KCTC 33842</strain>
    </source>
</reference>
<keyword evidence="5 6" id="KW-0350">Heme biosynthesis</keyword>
<keyword evidence="4 6" id="KW-0560">Oxidoreductase</keyword>
<evidence type="ECO:0000256" key="1">
    <source>
        <dbReference type="ARBA" id="ARBA00001974"/>
    </source>
</evidence>
<evidence type="ECO:0000259" key="7">
    <source>
        <dbReference type="Pfam" id="PF01593"/>
    </source>
</evidence>
<organism evidence="8 9">
    <name type="scientific">Deinococcus taklimakanensis</name>
    <dbReference type="NCBI Taxonomy" id="536443"/>
    <lineage>
        <taxon>Bacteria</taxon>
        <taxon>Thermotogati</taxon>
        <taxon>Deinococcota</taxon>
        <taxon>Deinococci</taxon>
        <taxon>Deinococcales</taxon>
        <taxon>Deinococcaceae</taxon>
        <taxon>Deinococcus</taxon>
    </lineage>
</organism>
<keyword evidence="9" id="KW-1185">Reference proteome</keyword>
<dbReference type="PANTHER" id="PTHR42923">
    <property type="entry name" value="PROTOPORPHYRINOGEN OXIDASE"/>
    <property type="match status" value="1"/>
</dbReference>
<gene>
    <name evidence="8" type="primary">hemG</name>
    <name evidence="8" type="ORF">ACFSR9_02370</name>
</gene>
<dbReference type="SUPFAM" id="SSF51905">
    <property type="entry name" value="FAD/NAD(P)-binding domain"/>
    <property type="match status" value="1"/>
</dbReference>
<evidence type="ECO:0000256" key="3">
    <source>
        <dbReference type="ARBA" id="ARBA00022827"/>
    </source>
</evidence>
<evidence type="ECO:0000256" key="5">
    <source>
        <dbReference type="ARBA" id="ARBA00023133"/>
    </source>
</evidence>
<dbReference type="GO" id="GO:0004729">
    <property type="term" value="F:oxygen-dependent protoporphyrinogen oxidase activity"/>
    <property type="evidence" value="ECO:0007669"/>
    <property type="project" value="UniProtKB-EC"/>
</dbReference>
<dbReference type="SUPFAM" id="SSF54373">
    <property type="entry name" value="FAD-linked reductases, C-terminal domain"/>
    <property type="match status" value="1"/>
</dbReference>
<protein>
    <recommendedName>
        <fullName evidence="6">Coproporphyrinogen III oxidase</fullName>
        <ecNumber evidence="6">1.3.3.15</ecNumber>
    </recommendedName>
</protein>
<dbReference type="EMBL" id="JBHUMK010000010">
    <property type="protein sequence ID" value="MFD2608286.1"/>
    <property type="molecule type" value="Genomic_DNA"/>
</dbReference>
<comment type="catalytic activity">
    <reaction evidence="6">
        <text>coproporphyrinogen III + 3 O2 = coproporphyrin III + 3 H2O2</text>
        <dbReference type="Rhea" id="RHEA:43436"/>
        <dbReference type="ChEBI" id="CHEBI:15379"/>
        <dbReference type="ChEBI" id="CHEBI:16240"/>
        <dbReference type="ChEBI" id="CHEBI:57309"/>
        <dbReference type="ChEBI" id="CHEBI:131725"/>
        <dbReference type="EC" id="1.3.3.15"/>
    </reaction>
</comment>
<dbReference type="InterPro" id="IPR002937">
    <property type="entry name" value="Amino_oxidase"/>
</dbReference>
<evidence type="ECO:0000313" key="9">
    <source>
        <dbReference type="Proteomes" id="UP001597475"/>
    </source>
</evidence>
<dbReference type="PANTHER" id="PTHR42923:SF3">
    <property type="entry name" value="PROTOPORPHYRINOGEN OXIDASE"/>
    <property type="match status" value="1"/>
</dbReference>
<dbReference type="InterPro" id="IPR050464">
    <property type="entry name" value="Zeta_carotene_desat/Oxidored"/>
</dbReference>
<comment type="similarity">
    <text evidence="6">Belongs to the protoporphyrinogen/coproporphyrinogen oxidase family. Coproporphyrinogen III oxidase subfamily.</text>
</comment>
<keyword evidence="6" id="KW-0963">Cytoplasm</keyword>
<accession>A0ABW5NYZ0</accession>
<dbReference type="RefSeq" id="WP_386842681.1">
    <property type="nucleotide sequence ID" value="NZ_JBHUMK010000010.1"/>
</dbReference>
<keyword evidence="3 6" id="KW-0274">FAD</keyword>
<evidence type="ECO:0000256" key="2">
    <source>
        <dbReference type="ARBA" id="ARBA00022630"/>
    </source>
</evidence>
<proteinExistence type="inferred from homology"/>
<dbReference type="InterPro" id="IPR004572">
    <property type="entry name" value="Protoporphyrinogen_oxidase"/>
</dbReference>
<evidence type="ECO:0000256" key="6">
    <source>
        <dbReference type="RuleBase" id="RU364052"/>
    </source>
</evidence>
<dbReference type="Gene3D" id="3.50.50.60">
    <property type="entry name" value="FAD/NAD(P)-binding domain"/>
    <property type="match status" value="1"/>
</dbReference>
<comment type="subcellular location">
    <subcellularLocation>
        <location evidence="6">Cytoplasm</location>
    </subcellularLocation>
</comment>
<dbReference type="Pfam" id="PF01593">
    <property type="entry name" value="Amino_oxidase"/>
    <property type="match status" value="1"/>
</dbReference>
<keyword evidence="2 6" id="KW-0285">Flavoprotein</keyword>
<dbReference type="Gene3D" id="3.90.660.20">
    <property type="entry name" value="Protoporphyrinogen oxidase, mitochondrial, domain 2"/>
    <property type="match status" value="1"/>
</dbReference>
<dbReference type="EC" id="1.3.3.15" evidence="6"/>
<dbReference type="Proteomes" id="UP001597475">
    <property type="component" value="Unassembled WGS sequence"/>
</dbReference>